<dbReference type="SUPFAM" id="SSF53807">
    <property type="entry name" value="Helical backbone' metal receptor"/>
    <property type="match status" value="1"/>
</dbReference>
<dbReference type="PANTHER" id="PTHR30535">
    <property type="entry name" value="VITAMIN B12-BINDING PROTEIN"/>
    <property type="match status" value="1"/>
</dbReference>
<dbReference type="EMBL" id="CP063231">
    <property type="protein sequence ID" value="URL58431.1"/>
    <property type="molecule type" value="Genomic_DNA"/>
</dbReference>
<name>A0ABY4T1G8_9GAMM</name>
<dbReference type="CDD" id="cd01144">
    <property type="entry name" value="BtuF"/>
    <property type="match status" value="1"/>
</dbReference>
<dbReference type="Pfam" id="PF01497">
    <property type="entry name" value="Peripla_BP_2"/>
    <property type="match status" value="1"/>
</dbReference>
<feature type="chain" id="PRO_5047350940" evidence="2">
    <location>
        <begin position="19"/>
        <end position="291"/>
    </location>
</feature>
<proteinExistence type="predicted"/>
<dbReference type="PROSITE" id="PS50983">
    <property type="entry name" value="FE_B12_PBP"/>
    <property type="match status" value="1"/>
</dbReference>
<dbReference type="Gene3D" id="3.40.50.1980">
    <property type="entry name" value="Nitrogenase molybdenum iron protein domain"/>
    <property type="match status" value="2"/>
</dbReference>
<feature type="signal peptide" evidence="2">
    <location>
        <begin position="1"/>
        <end position="18"/>
    </location>
</feature>
<evidence type="ECO:0000256" key="1">
    <source>
        <dbReference type="ARBA" id="ARBA00022729"/>
    </source>
</evidence>
<evidence type="ECO:0000256" key="2">
    <source>
        <dbReference type="SAM" id="SignalP"/>
    </source>
</evidence>
<evidence type="ECO:0000313" key="4">
    <source>
        <dbReference type="EMBL" id="URL58431.1"/>
    </source>
</evidence>
<reference evidence="4" key="1">
    <citation type="submission" date="2020-10" db="EMBL/GenBank/DDBJ databases">
        <title>Whole-genome sequence of Luteibacter sp. EIF3.</title>
        <authorList>
            <person name="Friedrich I."/>
            <person name="Hertel R."/>
            <person name="Daniel R."/>
        </authorList>
    </citation>
    <scope>NUCLEOTIDE SEQUENCE</scope>
    <source>
        <strain evidence="4">EIF3</strain>
    </source>
</reference>
<keyword evidence="5" id="KW-1185">Reference proteome</keyword>
<dbReference type="InterPro" id="IPR054828">
    <property type="entry name" value="Vit_B12_bind_prot"/>
</dbReference>
<protein>
    <submittedName>
        <fullName evidence="4">Cobalamin-binding protein</fullName>
    </submittedName>
</protein>
<feature type="domain" description="Fe/B12 periplasmic-binding" evidence="3">
    <location>
        <begin position="41"/>
        <end position="286"/>
    </location>
</feature>
<dbReference type="InterPro" id="IPR050902">
    <property type="entry name" value="ABC_Transporter_SBP"/>
</dbReference>
<gene>
    <name evidence="4" type="ORF">IM816_17890</name>
</gene>
<evidence type="ECO:0000259" key="3">
    <source>
        <dbReference type="PROSITE" id="PS50983"/>
    </source>
</evidence>
<dbReference type="RefSeq" id="WP_250339139.1">
    <property type="nucleotide sequence ID" value="NZ_CP063231.1"/>
</dbReference>
<dbReference type="Proteomes" id="UP001056681">
    <property type="component" value="Chromosome"/>
</dbReference>
<sequence>MIRFLACLAFVVAGTAAAASVTVTVVDDAGRTVTLAAPARRIVSLAPNITDTLFAAGAGAYVVGTSRFTEYPPEARKVPVVGDATTLDLERIVGLKPDIIVIWKSGTPAAQVDKLKQLGIPVFYAETVRLADIAPAVRRFGTLAGTSAAADQAARTFDAALDHLRGAYAGKRRLKVFYQVWDRPLMTIGHAQITDDALSLCGGDNVFADLAQAAPTVTREAVLARNPDAILGGGDGGSLDGWRHIAFLAAARHGNVLAVDAPTLALPSPSILPGVQTLCHVLDDARTRAGP</sequence>
<accession>A0ABY4T1G8</accession>
<organism evidence="4 5">
    <name type="scientific">Luteibacter flocculans</name>
    <dbReference type="NCBI Taxonomy" id="2780091"/>
    <lineage>
        <taxon>Bacteria</taxon>
        <taxon>Pseudomonadati</taxon>
        <taxon>Pseudomonadota</taxon>
        <taxon>Gammaproteobacteria</taxon>
        <taxon>Lysobacterales</taxon>
        <taxon>Rhodanobacteraceae</taxon>
        <taxon>Luteibacter</taxon>
    </lineage>
</organism>
<dbReference type="PANTHER" id="PTHR30535:SF34">
    <property type="entry name" value="MOLYBDATE-BINDING PROTEIN MOLA"/>
    <property type="match status" value="1"/>
</dbReference>
<dbReference type="NCBIfam" id="NF038402">
    <property type="entry name" value="TroA_like"/>
    <property type="match status" value="1"/>
</dbReference>
<evidence type="ECO:0000313" key="5">
    <source>
        <dbReference type="Proteomes" id="UP001056681"/>
    </source>
</evidence>
<keyword evidence="1 2" id="KW-0732">Signal</keyword>
<dbReference type="InterPro" id="IPR002491">
    <property type="entry name" value="ABC_transptr_periplasmic_BD"/>
</dbReference>